<reference evidence="1 2" key="1">
    <citation type="submission" date="2023-07" db="EMBL/GenBank/DDBJ databases">
        <title>Genomic Encyclopedia of Type Strains, Phase IV (KMG-IV): sequencing the most valuable type-strain genomes for metagenomic binning, comparative biology and taxonomic classification.</title>
        <authorList>
            <person name="Goeker M."/>
        </authorList>
    </citation>
    <scope>NUCLEOTIDE SEQUENCE [LARGE SCALE GENOMIC DNA]</scope>
    <source>
        <strain evidence="1 2">DSM 5896</strain>
    </source>
</reference>
<evidence type="ECO:0000313" key="2">
    <source>
        <dbReference type="Proteomes" id="UP001237448"/>
    </source>
</evidence>
<dbReference type="EMBL" id="JAUSVK010000001">
    <property type="protein sequence ID" value="MDQ0392312.1"/>
    <property type="molecule type" value="Genomic_DNA"/>
</dbReference>
<dbReference type="Proteomes" id="UP001237448">
    <property type="component" value="Unassembled WGS sequence"/>
</dbReference>
<gene>
    <name evidence="1" type="ORF">J3R73_002104</name>
</gene>
<protein>
    <submittedName>
        <fullName evidence="1">Uncharacterized protein</fullName>
    </submittedName>
</protein>
<proteinExistence type="predicted"/>
<name>A0ABU0FDA4_9HYPH</name>
<sequence>MVTVESRQNVLTITAPETSLGSPRIYGRLTLELAGSSIFMILPRLPSNVVDNSFFPAMGSILIFEPDASGLRRMRATGMDSNSGQCRGWIFDAVETLPGPSNFDRG</sequence>
<accession>A0ABU0FDA4</accession>
<organism evidence="1 2">
    <name type="scientific">Labrys monachus</name>
    <dbReference type="NCBI Taxonomy" id="217067"/>
    <lineage>
        <taxon>Bacteria</taxon>
        <taxon>Pseudomonadati</taxon>
        <taxon>Pseudomonadota</taxon>
        <taxon>Alphaproteobacteria</taxon>
        <taxon>Hyphomicrobiales</taxon>
        <taxon>Xanthobacteraceae</taxon>
        <taxon>Labrys</taxon>
    </lineage>
</organism>
<dbReference type="RefSeq" id="WP_307425999.1">
    <property type="nucleotide sequence ID" value="NZ_JAUSVK010000001.1"/>
</dbReference>
<keyword evidence="2" id="KW-1185">Reference proteome</keyword>
<comment type="caution">
    <text evidence="1">The sequence shown here is derived from an EMBL/GenBank/DDBJ whole genome shotgun (WGS) entry which is preliminary data.</text>
</comment>
<evidence type="ECO:0000313" key="1">
    <source>
        <dbReference type="EMBL" id="MDQ0392312.1"/>
    </source>
</evidence>